<dbReference type="Proteomes" id="UP001595844">
    <property type="component" value="Unassembled WGS sequence"/>
</dbReference>
<evidence type="ECO:0000313" key="2">
    <source>
        <dbReference type="EMBL" id="MFC4375802.1"/>
    </source>
</evidence>
<evidence type="ECO:0000256" key="1">
    <source>
        <dbReference type="SAM" id="MobiDB-lite"/>
    </source>
</evidence>
<protein>
    <submittedName>
        <fullName evidence="2">Uncharacterized protein</fullName>
    </submittedName>
</protein>
<proteinExistence type="predicted"/>
<organism evidence="2 3">
    <name type="scientific">Nocardia halotolerans</name>
    <dbReference type="NCBI Taxonomy" id="1755878"/>
    <lineage>
        <taxon>Bacteria</taxon>
        <taxon>Bacillati</taxon>
        <taxon>Actinomycetota</taxon>
        <taxon>Actinomycetes</taxon>
        <taxon>Mycobacteriales</taxon>
        <taxon>Nocardiaceae</taxon>
        <taxon>Nocardia</taxon>
    </lineage>
</organism>
<evidence type="ECO:0000313" key="3">
    <source>
        <dbReference type="Proteomes" id="UP001595844"/>
    </source>
</evidence>
<dbReference type="RefSeq" id="WP_378563094.1">
    <property type="nucleotide sequence ID" value="NZ_JBHSDL010000014.1"/>
</dbReference>
<accession>A0ABV8VJM6</accession>
<gene>
    <name evidence="2" type="ORF">ACFO5K_17020</name>
</gene>
<reference evidence="3" key="1">
    <citation type="journal article" date="2019" name="Int. J. Syst. Evol. Microbiol.">
        <title>The Global Catalogue of Microorganisms (GCM) 10K type strain sequencing project: providing services to taxonomists for standard genome sequencing and annotation.</title>
        <authorList>
            <consortium name="The Broad Institute Genomics Platform"/>
            <consortium name="The Broad Institute Genome Sequencing Center for Infectious Disease"/>
            <person name="Wu L."/>
            <person name="Ma J."/>
        </authorList>
    </citation>
    <scope>NUCLEOTIDE SEQUENCE [LARGE SCALE GENOMIC DNA]</scope>
    <source>
        <strain evidence="3">IBRC-M 10490</strain>
    </source>
</reference>
<sequence length="91" mass="9823">MADYDIASPLDEVPEADRVEQAQSVFHDNDPDDPAFADAADHSDGDYTDEMAANVDRDADTANEADVIEQTIPVPFDDSAEGFTEADDDEG</sequence>
<keyword evidence="3" id="KW-1185">Reference proteome</keyword>
<feature type="compositionally biased region" description="Acidic residues" evidence="1">
    <location>
        <begin position="78"/>
        <end position="91"/>
    </location>
</feature>
<name>A0ABV8VJM6_9NOCA</name>
<feature type="region of interest" description="Disordered" evidence="1">
    <location>
        <begin position="1"/>
        <end position="91"/>
    </location>
</feature>
<comment type="caution">
    <text evidence="2">The sequence shown here is derived from an EMBL/GenBank/DDBJ whole genome shotgun (WGS) entry which is preliminary data.</text>
</comment>
<dbReference type="EMBL" id="JBHSDL010000014">
    <property type="protein sequence ID" value="MFC4375802.1"/>
    <property type="molecule type" value="Genomic_DNA"/>
</dbReference>